<keyword evidence="1" id="KW-1133">Transmembrane helix</keyword>
<reference evidence="3" key="1">
    <citation type="submission" date="2020-06" db="EMBL/GenBank/DDBJ databases">
        <authorList>
            <person name="Link T."/>
            <person name="Ehrmann M."/>
        </authorList>
    </citation>
    <scope>NUCLEOTIDE SEQUENCE</scope>
    <source>
        <strain evidence="3">TMW 2.2257</strain>
    </source>
</reference>
<evidence type="ECO:0000313" key="4">
    <source>
        <dbReference type="Proteomes" id="UP001057280"/>
    </source>
</evidence>
<dbReference type="Pfam" id="PF25928">
    <property type="entry name" value="DUF7973"/>
    <property type="match status" value="3"/>
</dbReference>
<feature type="transmembrane region" description="Helical" evidence="1">
    <location>
        <begin position="252"/>
        <end position="273"/>
    </location>
</feature>
<feature type="domain" description="DUF7973" evidence="2">
    <location>
        <begin position="4"/>
        <end position="77"/>
    </location>
</feature>
<accession>A0AB35HNT3</accession>
<dbReference type="InterPro" id="IPR058279">
    <property type="entry name" value="DUF7973"/>
</dbReference>
<name>A0AB35HNT3_TETHA</name>
<sequence>MSLVTILAAFGGGVFGALIGGTTAFIFTGFLGLAGAATAVASGSTLILDSVAFGPFFGPHVAFVGGVAAAAYAGKISKKRLENAEFLDNPVNAETVLGDHQEKEKIFAEDDRHVDGADATVPLFKTTEPMVLIVGGIFGVLGLLVEYLYDTILGIPIDTPALTVATFAIITRYGFGTSGLTGLFPSNEKRFPFSGKMMLFNMIWGFALAGVVGYSALALGVDNIGFSVSAISLIFLYFGLKFPVSHHVSMVAGHAAIALGSPWLAAIFGLFAVLTGEYVERLVNTHVDTHVDMPGITIAFWSFIILGIIAPLM</sequence>
<protein>
    <recommendedName>
        <fullName evidence="2">DUF7973 domain-containing protein</fullName>
    </recommendedName>
</protein>
<feature type="transmembrane region" description="Helical" evidence="1">
    <location>
        <begin position="293"/>
        <end position="312"/>
    </location>
</feature>
<feature type="transmembrane region" description="Helical" evidence="1">
    <location>
        <begin position="161"/>
        <end position="185"/>
    </location>
</feature>
<feature type="domain" description="DUF7973" evidence="2">
    <location>
        <begin position="126"/>
        <end position="177"/>
    </location>
</feature>
<dbReference type="EMBL" id="JACACB010000011">
    <property type="protein sequence ID" value="MCO8297920.1"/>
    <property type="molecule type" value="Genomic_DNA"/>
</dbReference>
<proteinExistence type="predicted"/>
<dbReference type="AlphaFoldDB" id="A0AB35HNT3"/>
<feature type="domain" description="DUF7973" evidence="2">
    <location>
        <begin position="209"/>
        <end position="305"/>
    </location>
</feature>
<evidence type="ECO:0000256" key="1">
    <source>
        <dbReference type="SAM" id="Phobius"/>
    </source>
</evidence>
<feature type="transmembrane region" description="Helical" evidence="1">
    <location>
        <begin position="223"/>
        <end position="240"/>
    </location>
</feature>
<evidence type="ECO:0000313" key="3">
    <source>
        <dbReference type="EMBL" id="MCO8297920.1"/>
    </source>
</evidence>
<keyword evidence="1" id="KW-0812">Transmembrane</keyword>
<dbReference type="RefSeq" id="WP_103091851.1">
    <property type="nucleotide sequence ID" value="NZ_BLRN01000040.1"/>
</dbReference>
<evidence type="ECO:0000259" key="2">
    <source>
        <dbReference type="Pfam" id="PF25928"/>
    </source>
</evidence>
<keyword evidence="1" id="KW-0472">Membrane</keyword>
<feature type="transmembrane region" description="Helical" evidence="1">
    <location>
        <begin position="197"/>
        <end position="217"/>
    </location>
</feature>
<feature type="transmembrane region" description="Helical" evidence="1">
    <location>
        <begin position="130"/>
        <end position="149"/>
    </location>
</feature>
<dbReference type="Proteomes" id="UP001057280">
    <property type="component" value="Unassembled WGS sequence"/>
</dbReference>
<comment type="caution">
    <text evidence="3">The sequence shown here is derived from an EMBL/GenBank/DDBJ whole genome shotgun (WGS) entry which is preliminary data.</text>
</comment>
<reference evidence="3" key="2">
    <citation type="journal article" date="2021" name="BMC Microbiol.">
        <title>The diversity among the species Tetragenococcus halophilus including new isolates from a lupine seed fermentation.</title>
        <authorList>
            <person name="Link T."/>
            <person name="Vogel R.F."/>
            <person name="Ehrmann M.A."/>
        </authorList>
    </citation>
    <scope>NUCLEOTIDE SEQUENCE</scope>
    <source>
        <strain evidence="3">TMW 2.2257</strain>
    </source>
</reference>
<organism evidence="3 4">
    <name type="scientific">Tetragenococcus halophilus</name>
    <name type="common">Pediococcus halophilus</name>
    <dbReference type="NCBI Taxonomy" id="51669"/>
    <lineage>
        <taxon>Bacteria</taxon>
        <taxon>Bacillati</taxon>
        <taxon>Bacillota</taxon>
        <taxon>Bacilli</taxon>
        <taxon>Lactobacillales</taxon>
        <taxon>Enterococcaceae</taxon>
        <taxon>Tetragenococcus</taxon>
    </lineage>
</organism>
<gene>
    <name evidence="3" type="ORF">HXW75_05475</name>
</gene>
<feature type="transmembrane region" description="Helical" evidence="1">
    <location>
        <begin position="52"/>
        <end position="73"/>
    </location>
</feature>